<dbReference type="RefSeq" id="WP_170147671.1">
    <property type="nucleotide sequence ID" value="NZ_BOPI01000033.1"/>
</dbReference>
<evidence type="ECO:0000313" key="1">
    <source>
        <dbReference type="EMBL" id="SEK04821.1"/>
    </source>
</evidence>
<organism evidence="1 2">
    <name type="scientific">Micromonospora phaseoli</name>
    <dbReference type="NCBI Taxonomy" id="1144548"/>
    <lineage>
        <taxon>Bacteria</taxon>
        <taxon>Bacillati</taxon>
        <taxon>Actinomycetota</taxon>
        <taxon>Actinomycetes</taxon>
        <taxon>Micromonosporales</taxon>
        <taxon>Micromonosporaceae</taxon>
        <taxon>Micromonospora</taxon>
    </lineage>
</organism>
<dbReference type="Proteomes" id="UP000198707">
    <property type="component" value="Unassembled WGS sequence"/>
</dbReference>
<accession>A0A1H7DSS8</accession>
<keyword evidence="2" id="KW-1185">Reference proteome</keyword>
<protein>
    <submittedName>
        <fullName evidence="1">Uncharacterized protein</fullName>
    </submittedName>
</protein>
<dbReference type="STRING" id="1144548.SAMN05443287_11737"/>
<dbReference type="EMBL" id="FNYV01000017">
    <property type="protein sequence ID" value="SEK04821.1"/>
    <property type="molecule type" value="Genomic_DNA"/>
</dbReference>
<dbReference type="AlphaFoldDB" id="A0A1H7DSS8"/>
<reference evidence="2" key="1">
    <citation type="submission" date="2016-10" db="EMBL/GenBank/DDBJ databases">
        <authorList>
            <person name="Varghese N."/>
            <person name="Submissions S."/>
        </authorList>
    </citation>
    <scope>NUCLEOTIDE SEQUENCE [LARGE SCALE GENOMIC DNA]</scope>
    <source>
        <strain evidence="2">CGMCC 4.7038</strain>
    </source>
</reference>
<gene>
    <name evidence="1" type="ORF">SAMN05443287_11737</name>
</gene>
<sequence>MVSNCLNALAGPRADQLAAQYVRHFREIHDKVYVEGSPEVEALVTELQVVDKVNRAG</sequence>
<name>A0A1H7DSS8_9ACTN</name>
<proteinExistence type="predicted"/>
<evidence type="ECO:0000313" key="2">
    <source>
        <dbReference type="Proteomes" id="UP000198707"/>
    </source>
</evidence>